<dbReference type="Pfam" id="PF01914">
    <property type="entry name" value="MarC"/>
    <property type="match status" value="1"/>
</dbReference>
<keyword evidence="9" id="KW-1185">Reference proteome</keyword>
<feature type="transmembrane region" description="Helical" evidence="7">
    <location>
        <begin position="146"/>
        <end position="165"/>
    </location>
</feature>
<feature type="transmembrane region" description="Helical" evidence="7">
    <location>
        <begin position="6"/>
        <end position="28"/>
    </location>
</feature>
<evidence type="ECO:0000313" key="9">
    <source>
        <dbReference type="Proteomes" id="UP000254601"/>
    </source>
</evidence>
<dbReference type="PANTHER" id="PTHR33508:SF1">
    <property type="entry name" value="UPF0056 MEMBRANE PROTEIN YHCE"/>
    <property type="match status" value="1"/>
</dbReference>
<proteinExistence type="inferred from homology"/>
<dbReference type="RefSeq" id="WP_072575663.1">
    <property type="nucleotide sequence ID" value="NZ_LWHB01000019.1"/>
</dbReference>
<evidence type="ECO:0000256" key="2">
    <source>
        <dbReference type="ARBA" id="ARBA00009784"/>
    </source>
</evidence>
<reference evidence="8 9" key="1">
    <citation type="submission" date="2018-06" db="EMBL/GenBank/DDBJ databases">
        <authorList>
            <consortium name="Pathogen Informatics"/>
            <person name="Doyle S."/>
        </authorList>
    </citation>
    <scope>NUCLEOTIDE SEQUENCE [LARGE SCALE GENOMIC DNA]</scope>
    <source>
        <strain evidence="8 9">NCTC13337</strain>
    </source>
</reference>
<evidence type="ECO:0000256" key="1">
    <source>
        <dbReference type="ARBA" id="ARBA00004651"/>
    </source>
</evidence>
<gene>
    <name evidence="8" type="primary">marC</name>
    <name evidence="8" type="ORF">NCTC13337_00991</name>
</gene>
<protein>
    <recommendedName>
        <fullName evidence="7">UPF0056 membrane protein</fullName>
    </recommendedName>
</protein>
<feature type="transmembrane region" description="Helical" evidence="7">
    <location>
        <begin position="112"/>
        <end position="134"/>
    </location>
</feature>
<dbReference type="AlphaFoldDB" id="A0A380MQQ8"/>
<name>A0A380MQQ8_9GAMM</name>
<dbReference type="Proteomes" id="UP000254601">
    <property type="component" value="Unassembled WGS sequence"/>
</dbReference>
<evidence type="ECO:0000256" key="6">
    <source>
        <dbReference type="ARBA" id="ARBA00023136"/>
    </source>
</evidence>
<comment type="subcellular location">
    <subcellularLocation>
        <location evidence="1 7">Cell membrane</location>
        <topology evidence="1 7">Multi-pass membrane protein</topology>
    </subcellularLocation>
</comment>
<feature type="transmembrane region" description="Helical" evidence="7">
    <location>
        <begin position="68"/>
        <end position="91"/>
    </location>
</feature>
<feature type="transmembrane region" description="Helical" evidence="7">
    <location>
        <begin position="172"/>
        <end position="194"/>
    </location>
</feature>
<sequence length="209" mass="22527">MIDQLVIQFVVLWAVIDPIGSIPVYLAQTNNLPANICQKIAQNATLIAGGILLFFLIAGQFLLEAMKIPLPAFQTAGGIVLLLFALTMIFGESKPDQEIKLIEDQHAIAKELAVFPLAVPSIASPGAMMAIVMLTDNHRFSLSDQAITASIMIVILLITYGLLRIAVHIQRWIGNAGAAIISRVMGLILAAVAVDSILRGIRDFFLAIN</sequence>
<dbReference type="OrthoDB" id="21094at2"/>
<evidence type="ECO:0000256" key="7">
    <source>
        <dbReference type="RuleBase" id="RU362048"/>
    </source>
</evidence>
<keyword evidence="6 7" id="KW-0472">Membrane</keyword>
<feature type="transmembrane region" description="Helical" evidence="7">
    <location>
        <begin position="40"/>
        <end position="62"/>
    </location>
</feature>
<dbReference type="GO" id="GO:0005886">
    <property type="term" value="C:plasma membrane"/>
    <property type="evidence" value="ECO:0007669"/>
    <property type="project" value="UniProtKB-SubCell"/>
</dbReference>
<dbReference type="InterPro" id="IPR002771">
    <property type="entry name" value="Multi_antbiot-R_MarC"/>
</dbReference>
<dbReference type="EMBL" id="UHIC01000001">
    <property type="protein sequence ID" value="SUO94915.1"/>
    <property type="molecule type" value="Genomic_DNA"/>
</dbReference>
<dbReference type="PANTHER" id="PTHR33508">
    <property type="entry name" value="UPF0056 MEMBRANE PROTEIN YHCE"/>
    <property type="match status" value="1"/>
</dbReference>
<keyword evidence="4 7" id="KW-0812">Transmembrane</keyword>
<evidence type="ECO:0000256" key="5">
    <source>
        <dbReference type="ARBA" id="ARBA00022989"/>
    </source>
</evidence>
<evidence type="ECO:0000256" key="4">
    <source>
        <dbReference type="ARBA" id="ARBA00022692"/>
    </source>
</evidence>
<keyword evidence="5 7" id="KW-1133">Transmembrane helix</keyword>
<evidence type="ECO:0000313" key="8">
    <source>
        <dbReference type="EMBL" id="SUO94915.1"/>
    </source>
</evidence>
<dbReference type="NCBIfam" id="TIGR00427">
    <property type="entry name" value="NAAT family transporter"/>
    <property type="match status" value="1"/>
</dbReference>
<comment type="similarity">
    <text evidence="2 7">Belongs to the UPF0056 (MarC) family.</text>
</comment>
<evidence type="ECO:0000256" key="3">
    <source>
        <dbReference type="ARBA" id="ARBA00022475"/>
    </source>
</evidence>
<accession>A0A380MQQ8</accession>
<organism evidence="8 9">
    <name type="scientific">Suttonella ornithocola</name>
    <dbReference type="NCBI Taxonomy" id="279832"/>
    <lineage>
        <taxon>Bacteria</taxon>
        <taxon>Pseudomonadati</taxon>
        <taxon>Pseudomonadota</taxon>
        <taxon>Gammaproteobacteria</taxon>
        <taxon>Cardiobacteriales</taxon>
        <taxon>Cardiobacteriaceae</taxon>
        <taxon>Suttonella</taxon>
    </lineage>
</organism>
<keyword evidence="3" id="KW-1003">Cell membrane</keyword>